<dbReference type="EMBL" id="CXPG01000009">
    <property type="protein sequence ID" value="CTQ31569.1"/>
    <property type="molecule type" value="Genomic_DNA"/>
</dbReference>
<dbReference type="Proteomes" id="UP000048908">
    <property type="component" value="Unassembled WGS sequence"/>
</dbReference>
<evidence type="ECO:0000259" key="1">
    <source>
        <dbReference type="Pfam" id="PF08885"/>
    </source>
</evidence>
<evidence type="ECO:0000313" key="3">
    <source>
        <dbReference type="Proteomes" id="UP000048908"/>
    </source>
</evidence>
<protein>
    <submittedName>
        <fullName evidence="2">GSCFA family protein</fullName>
    </submittedName>
</protein>
<evidence type="ECO:0000313" key="2">
    <source>
        <dbReference type="EMBL" id="CTQ31569.1"/>
    </source>
</evidence>
<dbReference type="Pfam" id="PF08885">
    <property type="entry name" value="GSCFA"/>
    <property type="match status" value="1"/>
</dbReference>
<feature type="domain" description="GSCFA" evidence="1">
    <location>
        <begin position="2"/>
        <end position="157"/>
    </location>
</feature>
<sequence>MRQAIETMDVFVFTLGPTECWTDPVDGAVWPRAPGVSGGVDAPGWAVFRNFDEVETTADLLAALRLIRERNPQVRILLTVSPVPRSSTFEDRHVAVLTAWFKAVLRIAAERAVSELPDCAYFRFHEIITAPHTRVACFDPDERGVLPAGVAHVMRLFFHHLAGAEWTAPDVMQDAGGAEGAAPVRALSGYRRTTARPTAQTDAHTKDVDRRIQIICDEERID</sequence>
<proteinExistence type="predicted"/>
<organism evidence="2 3">
    <name type="scientific">Jannaschia rubra</name>
    <dbReference type="NCBI Taxonomy" id="282197"/>
    <lineage>
        <taxon>Bacteria</taxon>
        <taxon>Pseudomonadati</taxon>
        <taxon>Pseudomonadota</taxon>
        <taxon>Alphaproteobacteria</taxon>
        <taxon>Rhodobacterales</taxon>
        <taxon>Roseobacteraceae</taxon>
        <taxon>Jannaschia</taxon>
    </lineage>
</organism>
<dbReference type="InterPro" id="IPR014982">
    <property type="entry name" value="GSCFA"/>
</dbReference>
<keyword evidence="3" id="KW-1185">Reference proteome</keyword>
<accession>A0A0M6XKE2</accession>
<dbReference type="AlphaFoldDB" id="A0A0M6XKE2"/>
<gene>
    <name evidence="2" type="ORF">JAN5088_00327</name>
</gene>
<name>A0A0M6XKE2_9RHOB</name>
<dbReference type="STRING" id="282197.SAMN04488517_10191"/>
<reference evidence="2 3" key="1">
    <citation type="submission" date="2015-07" db="EMBL/GenBank/DDBJ databases">
        <authorList>
            <person name="Noorani M."/>
        </authorList>
    </citation>
    <scope>NUCLEOTIDE SEQUENCE [LARGE SCALE GENOMIC DNA]</scope>
    <source>
        <strain evidence="2 3">CECT 5088</strain>
    </source>
</reference>